<evidence type="ECO:0000313" key="2">
    <source>
        <dbReference type="Proteomes" id="UP000002613"/>
    </source>
</evidence>
<name>D3S347_FERPA</name>
<dbReference type="KEGG" id="fpl:Ferp_0506"/>
<accession>D3S347</accession>
<dbReference type="PaxDb" id="589924-Ferp_0506"/>
<proteinExistence type="predicted"/>
<reference evidence="1 2" key="2">
    <citation type="journal article" date="2011" name="Stand. Genomic Sci.">
        <title>Complete genome sequence of Ferroglobus placidus AEDII12DO.</title>
        <authorList>
            <person name="Anderson I."/>
            <person name="Risso C."/>
            <person name="Holmes D."/>
            <person name="Lucas S."/>
            <person name="Copeland A."/>
            <person name="Lapidus A."/>
            <person name="Cheng J.F."/>
            <person name="Bruce D."/>
            <person name="Goodwin L."/>
            <person name="Pitluck S."/>
            <person name="Saunders E."/>
            <person name="Brettin T."/>
            <person name="Detter J.C."/>
            <person name="Han C."/>
            <person name="Tapia R."/>
            <person name="Larimer F."/>
            <person name="Land M."/>
            <person name="Hauser L."/>
            <person name="Woyke T."/>
            <person name="Lovley D."/>
            <person name="Kyrpides N."/>
            <person name="Ivanova N."/>
        </authorList>
    </citation>
    <scope>NUCLEOTIDE SEQUENCE [LARGE SCALE GENOMIC DNA]</scope>
    <source>
        <strain evidence="2">DSM 10642 / AEDII12DO</strain>
    </source>
</reference>
<dbReference type="EMBL" id="CP001899">
    <property type="protein sequence ID" value="ADC64680.1"/>
    <property type="molecule type" value="Genomic_DNA"/>
</dbReference>
<keyword evidence="2" id="KW-1185">Reference proteome</keyword>
<protein>
    <submittedName>
        <fullName evidence="1">Uncharacterized protein</fullName>
    </submittedName>
</protein>
<gene>
    <name evidence="1" type="ordered locus">Ferp_0506</name>
</gene>
<sequence>MEYMFVNLKLDRDVWDTFRGAVKFRKGDLSREFTRALSLYLGALDNTLALRRYYSGILQVSELINPVFEMFDYGMPDGCEIVPLKVGFSDELLKKIAEICMERGEILACIDDLRAKVVDPPETVDEVVERVRDKYSIEFRVNIEEGEGVVYVLMSESRIKFNSYPVSEDYRQRPR</sequence>
<evidence type="ECO:0000313" key="1">
    <source>
        <dbReference type="EMBL" id="ADC64680.1"/>
    </source>
</evidence>
<dbReference type="AlphaFoldDB" id="D3S347"/>
<dbReference type="STRING" id="589924.Ferp_0506"/>
<dbReference type="GeneID" id="8778007"/>
<dbReference type="HOGENOM" id="CLU_1529162_0_0_2"/>
<dbReference type="Proteomes" id="UP000002613">
    <property type="component" value="Chromosome"/>
</dbReference>
<reference evidence="2" key="1">
    <citation type="submission" date="2010-02" db="EMBL/GenBank/DDBJ databases">
        <title>Complete sequence of Ferroglobus placidus DSM 10642.</title>
        <authorList>
            <consortium name="US DOE Joint Genome Institute"/>
            <person name="Lucas S."/>
            <person name="Copeland A."/>
            <person name="Lapidus A."/>
            <person name="Cheng J.-F."/>
            <person name="Bruce D."/>
            <person name="Goodwin L."/>
            <person name="Pitluck S."/>
            <person name="Saunders E."/>
            <person name="Brettin T."/>
            <person name="Detter J.C."/>
            <person name="Han C."/>
            <person name="Tapia R."/>
            <person name="Larimer F."/>
            <person name="Land M."/>
            <person name="Hauser L."/>
            <person name="Kyrpides N."/>
            <person name="Ivanova N."/>
            <person name="Holmes D."/>
            <person name="Lovley D."/>
            <person name="Kyrpides N."/>
            <person name="Anderson I.J."/>
            <person name="Woyke T."/>
        </authorList>
    </citation>
    <scope>NUCLEOTIDE SEQUENCE [LARGE SCALE GENOMIC DNA]</scope>
    <source>
        <strain evidence="2">DSM 10642 / AEDII12DO</strain>
    </source>
</reference>
<dbReference type="RefSeq" id="WP_012965026.1">
    <property type="nucleotide sequence ID" value="NC_013849.1"/>
</dbReference>
<organism evidence="1 2">
    <name type="scientific">Ferroglobus placidus (strain DSM 10642 / AEDII12DO)</name>
    <dbReference type="NCBI Taxonomy" id="589924"/>
    <lineage>
        <taxon>Archaea</taxon>
        <taxon>Methanobacteriati</taxon>
        <taxon>Methanobacteriota</taxon>
        <taxon>Archaeoglobi</taxon>
        <taxon>Archaeoglobales</taxon>
        <taxon>Archaeoglobaceae</taxon>
        <taxon>Ferroglobus</taxon>
    </lineage>
</organism>